<name>A0A6V7EZQ1_9XANT</name>
<comment type="subcellular location">
    <subcellularLocation>
        <location evidence="1">Membrane</location>
        <topology evidence="1">Multi-pass membrane protein</topology>
    </subcellularLocation>
</comment>
<keyword evidence="2 6" id="KW-0812">Transmembrane</keyword>
<feature type="transmembrane region" description="Helical" evidence="6">
    <location>
        <begin position="279"/>
        <end position="298"/>
    </location>
</feature>
<evidence type="ECO:0000256" key="6">
    <source>
        <dbReference type="SAM" id="Phobius"/>
    </source>
</evidence>
<feature type="transmembrane region" description="Helical" evidence="6">
    <location>
        <begin position="220"/>
        <end position="242"/>
    </location>
</feature>
<dbReference type="GO" id="GO:0016020">
    <property type="term" value="C:membrane"/>
    <property type="evidence" value="ECO:0007669"/>
    <property type="project" value="UniProtKB-SubCell"/>
</dbReference>
<feature type="transmembrane region" description="Helical" evidence="6">
    <location>
        <begin position="90"/>
        <end position="108"/>
    </location>
</feature>
<evidence type="ECO:0000256" key="3">
    <source>
        <dbReference type="ARBA" id="ARBA00022989"/>
    </source>
</evidence>
<organism evidence="7">
    <name type="scientific">Xanthomonas hortorum pv. pelargonii</name>
    <dbReference type="NCBI Taxonomy" id="453602"/>
    <lineage>
        <taxon>Bacteria</taxon>
        <taxon>Pseudomonadati</taxon>
        <taxon>Pseudomonadota</taxon>
        <taxon>Gammaproteobacteria</taxon>
        <taxon>Lysobacterales</taxon>
        <taxon>Lysobacteraceae</taxon>
        <taxon>Xanthomonas</taxon>
    </lineage>
</organism>
<keyword evidence="3 6" id="KW-1133">Transmembrane helix</keyword>
<proteinExistence type="predicted"/>
<sequence>MDSVFQGAMSWLRPMADTGIGDYVFFKLINDYLNHEIDQFGMQLLKNAMDWVNIAAMVLATLWVMVVGYRLATGQSRESAMAVMGKATKIVFIVMIATSLGTNGAPLHKTLTQNLDKELHQLFTDEEDTTSADAIDQNLALTQLALAAVDVVRIDPDDPESLEQKRSAMLMAGVGASSPAMAAGAMLLLFKFTMAFLIGVGPIFVLALMFDATKDLFKKWLFYVIGTLFSMSMLSVVSAIVLKLSYKVAAALWAAKGINSLMGNDVEGLSSQAMQQGGIGLLLTTVIITMPTVAAALWQGSMGSFMAFSAFDRPTASSAAQGQAGGGYIPQQGASNTSVPRDSTSAPSTATSQQVTGGQSQAIQQQAPGSRGIASQGNNQVI</sequence>
<dbReference type="EMBL" id="LR828261">
    <property type="protein sequence ID" value="CAD0356753.1"/>
    <property type="molecule type" value="Genomic_DNA"/>
</dbReference>
<dbReference type="GO" id="GO:0030255">
    <property type="term" value="P:protein secretion by the type IV secretion system"/>
    <property type="evidence" value="ECO:0007669"/>
    <property type="project" value="InterPro"/>
</dbReference>
<feature type="compositionally biased region" description="Low complexity" evidence="5">
    <location>
        <begin position="343"/>
        <end position="356"/>
    </location>
</feature>
<dbReference type="Pfam" id="PF04610">
    <property type="entry name" value="TrbL"/>
    <property type="match status" value="1"/>
</dbReference>
<evidence type="ECO:0000313" key="7">
    <source>
        <dbReference type="EMBL" id="CAD0356757.1"/>
    </source>
</evidence>
<accession>A0A6V7EZQ1</accession>
<keyword evidence="4 6" id="KW-0472">Membrane</keyword>
<dbReference type="EMBL" id="LR828261">
    <property type="protein sequence ID" value="CAD0356757.1"/>
    <property type="molecule type" value="Genomic_DNA"/>
</dbReference>
<feature type="region of interest" description="Disordered" evidence="5">
    <location>
        <begin position="319"/>
        <end position="382"/>
    </location>
</feature>
<evidence type="ECO:0000256" key="2">
    <source>
        <dbReference type="ARBA" id="ARBA00022692"/>
    </source>
</evidence>
<gene>
    <name evidence="7" type="ORF">CFBP2533_41310</name>
</gene>
<feature type="transmembrane region" description="Helical" evidence="6">
    <location>
        <begin position="51"/>
        <end position="69"/>
    </location>
</feature>
<evidence type="ECO:0008006" key="8">
    <source>
        <dbReference type="Google" id="ProtNLM"/>
    </source>
</evidence>
<evidence type="ECO:0000256" key="1">
    <source>
        <dbReference type="ARBA" id="ARBA00004141"/>
    </source>
</evidence>
<dbReference type="RefSeq" id="WP_233366623.1">
    <property type="nucleotide sequence ID" value="NZ_CP098604.1"/>
</dbReference>
<protein>
    <recommendedName>
        <fullName evidence="8">Type IV secretion system protein virB6</fullName>
    </recommendedName>
</protein>
<feature type="compositionally biased region" description="Polar residues" evidence="5">
    <location>
        <begin position="357"/>
        <end position="382"/>
    </location>
</feature>
<dbReference type="InterPro" id="IPR007688">
    <property type="entry name" value="Conjugal_tfr_TrbL/VirB6"/>
</dbReference>
<reference evidence="7" key="1">
    <citation type="submission" date="2020-07" db="EMBL/GenBank/DDBJ databases">
        <authorList>
            <person name="Pothier F. J."/>
        </authorList>
    </citation>
    <scope>NUCLEOTIDE SEQUENCE</scope>
    <source>
        <strain evidence="7">CFBP 2533</strain>
    </source>
</reference>
<dbReference type="AlphaFoldDB" id="A0A6V7EZQ1"/>
<evidence type="ECO:0000256" key="5">
    <source>
        <dbReference type="SAM" id="MobiDB-lite"/>
    </source>
</evidence>
<evidence type="ECO:0000256" key="4">
    <source>
        <dbReference type="ARBA" id="ARBA00023136"/>
    </source>
</evidence>
<feature type="transmembrane region" description="Helical" evidence="6">
    <location>
        <begin position="180"/>
        <end position="208"/>
    </location>
</feature>